<dbReference type="EMBL" id="LDER01000089">
    <property type="protein sequence ID" value="RVU65249.1"/>
    <property type="molecule type" value="Genomic_DNA"/>
</dbReference>
<keyword evidence="4 6" id="KW-1133">Transmembrane helix</keyword>
<dbReference type="Pfam" id="PF01943">
    <property type="entry name" value="Polysacc_synt"/>
    <property type="match status" value="1"/>
</dbReference>
<keyword evidence="3 6" id="KW-0812">Transmembrane</keyword>
<feature type="transmembrane region" description="Helical" evidence="6">
    <location>
        <begin position="291"/>
        <end position="316"/>
    </location>
</feature>
<accession>A0A437SPX5</accession>
<name>A0A437SPX5_BACTU</name>
<feature type="transmembrane region" description="Helical" evidence="6">
    <location>
        <begin position="247"/>
        <end position="270"/>
    </location>
</feature>
<feature type="transmembrane region" description="Helical" evidence="6">
    <location>
        <begin position="169"/>
        <end position="188"/>
    </location>
</feature>
<evidence type="ECO:0000313" key="7">
    <source>
        <dbReference type="EMBL" id="RVU65249.1"/>
    </source>
</evidence>
<evidence type="ECO:0000256" key="3">
    <source>
        <dbReference type="ARBA" id="ARBA00022692"/>
    </source>
</evidence>
<proteinExistence type="predicted"/>
<dbReference type="GO" id="GO:0005886">
    <property type="term" value="C:plasma membrane"/>
    <property type="evidence" value="ECO:0007669"/>
    <property type="project" value="UniProtKB-SubCell"/>
</dbReference>
<evidence type="ECO:0000256" key="4">
    <source>
        <dbReference type="ARBA" id="ARBA00022989"/>
    </source>
</evidence>
<feature type="transmembrane region" description="Helical" evidence="6">
    <location>
        <begin position="7"/>
        <end position="31"/>
    </location>
</feature>
<keyword evidence="2" id="KW-1003">Cell membrane</keyword>
<gene>
    <name evidence="7" type="ORF">BM74_05380</name>
</gene>
<evidence type="ECO:0000256" key="2">
    <source>
        <dbReference type="ARBA" id="ARBA00022475"/>
    </source>
</evidence>
<evidence type="ECO:0000256" key="1">
    <source>
        <dbReference type="ARBA" id="ARBA00004651"/>
    </source>
</evidence>
<evidence type="ECO:0000256" key="6">
    <source>
        <dbReference type="SAM" id="Phobius"/>
    </source>
</evidence>
<keyword evidence="5 6" id="KW-0472">Membrane</keyword>
<evidence type="ECO:0000256" key="5">
    <source>
        <dbReference type="ARBA" id="ARBA00023136"/>
    </source>
</evidence>
<reference evidence="7 8" key="1">
    <citation type="submission" date="2018-01" db="EMBL/GenBank/DDBJ databases">
        <title>Complete genome sequence of G25-42.</title>
        <authorList>
            <person name="Zheng Z."/>
            <person name="Sun M."/>
        </authorList>
    </citation>
    <scope>NUCLEOTIDE SEQUENCE [LARGE SCALE GENOMIC DNA]</scope>
    <source>
        <strain evidence="7 8">G25-42</strain>
    </source>
</reference>
<feature type="transmembrane region" description="Helical" evidence="6">
    <location>
        <begin position="78"/>
        <end position="100"/>
    </location>
</feature>
<dbReference type="AlphaFoldDB" id="A0A437SPX5"/>
<protein>
    <submittedName>
        <fullName evidence="7">Uncharacterized protein</fullName>
    </submittedName>
</protein>
<feature type="transmembrane region" description="Helical" evidence="6">
    <location>
        <begin position="43"/>
        <end position="66"/>
    </location>
</feature>
<comment type="caution">
    <text evidence="7">The sequence shown here is derived from an EMBL/GenBank/DDBJ whole genome shotgun (WGS) entry which is preliminary data.</text>
</comment>
<dbReference type="Proteomes" id="UP000286687">
    <property type="component" value="Unassembled WGS sequence"/>
</dbReference>
<evidence type="ECO:0000313" key="8">
    <source>
        <dbReference type="Proteomes" id="UP000286687"/>
    </source>
</evidence>
<feature type="transmembrane region" description="Helical" evidence="6">
    <location>
        <begin position="443"/>
        <end position="464"/>
    </location>
</feature>
<feature type="transmembrane region" description="Helical" evidence="6">
    <location>
        <begin position="112"/>
        <end position="129"/>
    </location>
</feature>
<dbReference type="InterPro" id="IPR050833">
    <property type="entry name" value="Poly_Biosynth_Transport"/>
</dbReference>
<dbReference type="RefSeq" id="WP_127813126.1">
    <property type="nucleotide sequence ID" value="NZ_LDER01000089.1"/>
</dbReference>
<feature type="transmembrane region" description="Helical" evidence="6">
    <location>
        <begin position="208"/>
        <end position="227"/>
    </location>
</feature>
<feature type="transmembrane region" description="Helical" evidence="6">
    <location>
        <begin position="361"/>
        <end position="383"/>
    </location>
</feature>
<feature type="transmembrane region" description="Helical" evidence="6">
    <location>
        <begin position="328"/>
        <end position="349"/>
    </location>
</feature>
<feature type="transmembrane region" description="Helical" evidence="6">
    <location>
        <begin position="141"/>
        <end position="163"/>
    </location>
</feature>
<feature type="transmembrane region" description="Helical" evidence="6">
    <location>
        <begin position="419"/>
        <end position="437"/>
    </location>
</feature>
<organism evidence="7 8">
    <name type="scientific">Bacillus thuringiensis</name>
    <dbReference type="NCBI Taxonomy" id="1428"/>
    <lineage>
        <taxon>Bacteria</taxon>
        <taxon>Bacillati</taxon>
        <taxon>Bacillota</taxon>
        <taxon>Bacilli</taxon>
        <taxon>Bacillales</taxon>
        <taxon>Bacillaceae</taxon>
        <taxon>Bacillus</taxon>
        <taxon>Bacillus cereus group</taxon>
    </lineage>
</organism>
<dbReference type="InterPro" id="IPR002797">
    <property type="entry name" value="Polysacc_synth"/>
</dbReference>
<dbReference type="PANTHER" id="PTHR30250">
    <property type="entry name" value="PST FAMILY PREDICTED COLANIC ACID TRANSPORTER"/>
    <property type="match status" value="1"/>
</dbReference>
<dbReference type="PANTHER" id="PTHR30250:SF11">
    <property type="entry name" value="O-ANTIGEN TRANSPORTER-RELATED"/>
    <property type="match status" value="1"/>
</dbReference>
<comment type="subcellular location">
    <subcellularLocation>
        <location evidence="1">Cell membrane</location>
        <topology evidence="1">Multi-pass membrane protein</topology>
    </subcellularLocation>
</comment>
<sequence>MDNKIKSIVLLLSKTFTVCLNLISIMIISRYLSVEVFSEYRQIIIAITLVVSIASLGLPSAALYFMSSEKRNIYLPNFYVVMLVLNILLIPVCALGIYYFDYNFNTDLFTNYFWLFLILFLLSFTNASIENIFIAFNQFKLIILVSLLPNFFFIVQLLLFLYGGRGIKGIVLALLLREVLKIVILFYFIYKTKFEIRDVSLVKIREIIMFSVPIGLASIIGVININLDKLITGKLLSKEEFAMIATASYEIPVLGLIGMSLFNILIPSLKNKYNESNNREIIDLWMRAGKVMITIIVPITIALIIFAKEVIVILFSDNFLNATNLFRIYQLNALARIYYYGAFFLALGLNRLYTINSIINLISNLFISFFLIIKFGVVGAAIAIVINTYFLVFIQCYQIAKTLGVNIKQIFPVYELIKGIVITGSITLSIYGIYIYIFTFNLWIGLIMMVLAVIICVIVLNLCINDEILKYGNKIFWKLRDKKYVSSK</sequence>